<gene>
    <name evidence="5" type="ORF">DR999_PMT19819</name>
</gene>
<dbReference type="OrthoDB" id="2142683at2759"/>
<dbReference type="GO" id="GO:0030246">
    <property type="term" value="F:carbohydrate binding"/>
    <property type="evidence" value="ECO:0007669"/>
    <property type="project" value="UniProtKB-KW"/>
</dbReference>
<dbReference type="AlphaFoldDB" id="A0A4D9DM39"/>
<dbReference type="PANTHER" id="PTHR22803">
    <property type="entry name" value="MANNOSE, PHOSPHOLIPASE, LECTIN RECEPTOR RELATED"/>
    <property type="match status" value="1"/>
</dbReference>
<feature type="transmembrane region" description="Helical" evidence="3">
    <location>
        <begin position="38"/>
        <end position="59"/>
    </location>
</feature>
<dbReference type="InterPro" id="IPR001304">
    <property type="entry name" value="C-type_lectin-like"/>
</dbReference>
<evidence type="ECO:0000259" key="4">
    <source>
        <dbReference type="PROSITE" id="PS50041"/>
    </source>
</evidence>
<dbReference type="Proteomes" id="UP000297703">
    <property type="component" value="Unassembled WGS sequence"/>
</dbReference>
<comment type="caution">
    <text evidence="5">The sequence shown here is derived from an EMBL/GenBank/DDBJ whole genome shotgun (WGS) entry which is preliminary data.</text>
</comment>
<reference evidence="5 6" key="1">
    <citation type="submission" date="2019-04" db="EMBL/GenBank/DDBJ databases">
        <title>Draft genome of the big-headed turtle Platysternon megacephalum.</title>
        <authorList>
            <person name="Gong S."/>
        </authorList>
    </citation>
    <scope>NUCLEOTIDE SEQUENCE [LARGE SCALE GENOMIC DNA]</scope>
    <source>
        <strain evidence="5">DO16091913</strain>
        <tissue evidence="5">Muscle</tissue>
    </source>
</reference>
<feature type="domain" description="C-type lectin" evidence="4">
    <location>
        <begin position="71"/>
        <end position="187"/>
    </location>
</feature>
<dbReference type="EMBL" id="QXTE01000411">
    <property type="protein sequence ID" value="TFJ98274.1"/>
    <property type="molecule type" value="Genomic_DNA"/>
</dbReference>
<dbReference type="STRING" id="55544.A0A4D9DM39"/>
<evidence type="ECO:0000256" key="2">
    <source>
        <dbReference type="ARBA" id="ARBA00023157"/>
    </source>
</evidence>
<evidence type="ECO:0000256" key="1">
    <source>
        <dbReference type="ARBA" id="ARBA00022734"/>
    </source>
</evidence>
<organism evidence="5 6">
    <name type="scientific">Platysternon megacephalum</name>
    <name type="common">big-headed turtle</name>
    <dbReference type="NCBI Taxonomy" id="55544"/>
    <lineage>
        <taxon>Eukaryota</taxon>
        <taxon>Metazoa</taxon>
        <taxon>Chordata</taxon>
        <taxon>Craniata</taxon>
        <taxon>Vertebrata</taxon>
        <taxon>Euteleostomi</taxon>
        <taxon>Archelosauria</taxon>
        <taxon>Testudinata</taxon>
        <taxon>Testudines</taxon>
        <taxon>Cryptodira</taxon>
        <taxon>Durocryptodira</taxon>
        <taxon>Testudinoidea</taxon>
        <taxon>Platysternidae</taxon>
        <taxon>Platysternon</taxon>
    </lineage>
</organism>
<reference evidence="5 6" key="2">
    <citation type="submission" date="2019-04" db="EMBL/GenBank/DDBJ databases">
        <title>The genome sequence of big-headed turtle.</title>
        <authorList>
            <person name="Gong S."/>
        </authorList>
    </citation>
    <scope>NUCLEOTIDE SEQUENCE [LARGE SCALE GENOMIC DNA]</scope>
    <source>
        <strain evidence="5">DO16091913</strain>
        <tissue evidence="5">Muscle</tissue>
    </source>
</reference>
<dbReference type="InterPro" id="IPR018378">
    <property type="entry name" value="C-type_lectin_CS"/>
</dbReference>
<keyword evidence="2" id="KW-1015">Disulfide bond</keyword>
<evidence type="ECO:0000313" key="5">
    <source>
        <dbReference type="EMBL" id="TFJ98274.1"/>
    </source>
</evidence>
<name>A0A4D9DM39_9SAUR</name>
<keyword evidence="3" id="KW-1133">Transmembrane helix</keyword>
<keyword evidence="1" id="KW-0430">Lectin</keyword>
<accession>A0A4D9DM39</accession>
<sequence length="192" mass="21844">MPNPAGEPQQDQQDQEDPGTWAGICPLSVIPPLTNRQLVIPTLIIMAIKLLLMTLVLLYRAPRCQSGWDQNQGRCYLFSQTNQPWEAARNSCFAQNADLVVINDPREQNYLAMKAGSVRHWIGFTDQETEGIWRWVDNTPAVFTYWNEGEPNNLFTRKNGAENCAHLLNTGLWNDGPCSFSYRWICERAATV</sequence>
<dbReference type="CDD" id="cd03590">
    <property type="entry name" value="CLECT_DC-SIGN_like"/>
    <property type="match status" value="1"/>
</dbReference>
<evidence type="ECO:0000313" key="6">
    <source>
        <dbReference type="Proteomes" id="UP000297703"/>
    </source>
</evidence>
<dbReference type="InterPro" id="IPR033989">
    <property type="entry name" value="CD209-like_CTLD"/>
</dbReference>
<dbReference type="InterPro" id="IPR016187">
    <property type="entry name" value="CTDL_fold"/>
</dbReference>
<dbReference type="Pfam" id="PF00059">
    <property type="entry name" value="Lectin_C"/>
    <property type="match status" value="1"/>
</dbReference>
<dbReference type="PROSITE" id="PS50041">
    <property type="entry name" value="C_TYPE_LECTIN_2"/>
    <property type="match status" value="1"/>
</dbReference>
<dbReference type="InterPro" id="IPR016186">
    <property type="entry name" value="C-type_lectin-like/link_sf"/>
</dbReference>
<dbReference type="SMART" id="SM00034">
    <property type="entry name" value="CLECT"/>
    <property type="match status" value="1"/>
</dbReference>
<evidence type="ECO:0000256" key="3">
    <source>
        <dbReference type="SAM" id="Phobius"/>
    </source>
</evidence>
<dbReference type="Gene3D" id="3.10.100.10">
    <property type="entry name" value="Mannose-Binding Protein A, subunit A"/>
    <property type="match status" value="1"/>
</dbReference>
<protein>
    <submittedName>
        <fullName evidence="5">3-methyl-2-oxobutanoate dehydrogenase</fullName>
    </submittedName>
</protein>
<keyword evidence="6" id="KW-1185">Reference proteome</keyword>
<keyword evidence="3" id="KW-0812">Transmembrane</keyword>
<dbReference type="SUPFAM" id="SSF56436">
    <property type="entry name" value="C-type lectin-like"/>
    <property type="match status" value="1"/>
</dbReference>
<dbReference type="InterPro" id="IPR050111">
    <property type="entry name" value="C-type_lectin/snaclec_domain"/>
</dbReference>
<keyword evidence="3" id="KW-0472">Membrane</keyword>
<dbReference type="PROSITE" id="PS00615">
    <property type="entry name" value="C_TYPE_LECTIN_1"/>
    <property type="match status" value="1"/>
</dbReference>
<proteinExistence type="predicted"/>